<dbReference type="RefSeq" id="WP_082779259.1">
    <property type="nucleotide sequence ID" value="NZ_CAKOCU010000010.1"/>
</dbReference>
<evidence type="ECO:0000313" key="6">
    <source>
        <dbReference type="Proteomes" id="UP000194606"/>
    </source>
</evidence>
<gene>
    <name evidence="5" type="ORF">BZZ03_03260</name>
</gene>
<keyword evidence="2" id="KW-0238">DNA-binding</keyword>
<dbReference type="CDD" id="cd07377">
    <property type="entry name" value="WHTH_GntR"/>
    <property type="match status" value="1"/>
</dbReference>
<dbReference type="Pfam" id="PF00392">
    <property type="entry name" value="GntR"/>
    <property type="match status" value="1"/>
</dbReference>
<protein>
    <recommendedName>
        <fullName evidence="4">HTH gntR-type domain-containing protein</fullName>
    </recommendedName>
</protein>
<keyword evidence="1" id="KW-0805">Transcription regulation</keyword>
<dbReference type="Gene3D" id="1.10.10.10">
    <property type="entry name" value="Winged helix-like DNA-binding domain superfamily/Winged helix DNA-binding domain"/>
    <property type="match status" value="1"/>
</dbReference>
<dbReference type="Pfam" id="PF07702">
    <property type="entry name" value="UTRA"/>
    <property type="match status" value="1"/>
</dbReference>
<dbReference type="InterPro" id="IPR036390">
    <property type="entry name" value="WH_DNA-bd_sf"/>
</dbReference>
<evidence type="ECO:0000256" key="3">
    <source>
        <dbReference type="ARBA" id="ARBA00023163"/>
    </source>
</evidence>
<sequence length="228" mass="26822">MKGILYQEISNQLKHDIITGKYPVNSLFPTENELVEMFAVSKITIRKAIELLVQEGYLHKQSGKGTTIISNRPFNILNNAIPFTRLLEKDGINVKSKIIEVKESSMTEHTFAWPYVYEITRVYSLNDVPAIYSKHYFSLKEKENLKILSDDDFSLYRLLYDKNLPISQIKDTFRAIKIDESLKQYVDFSEDFALQRNRFSYDENGGLIEFTKFIYDSERQEYYIDYLV</sequence>
<dbReference type="InterPro" id="IPR011663">
    <property type="entry name" value="UTRA"/>
</dbReference>
<dbReference type="InterPro" id="IPR028978">
    <property type="entry name" value="Chorismate_lyase_/UTRA_dom_sf"/>
</dbReference>
<dbReference type="EMBL" id="MUIZ01000002">
    <property type="protein sequence ID" value="OUK04799.1"/>
    <property type="molecule type" value="Genomic_DNA"/>
</dbReference>
<name>A0A252CEM1_9LACT</name>
<evidence type="ECO:0000259" key="4">
    <source>
        <dbReference type="PROSITE" id="PS50949"/>
    </source>
</evidence>
<dbReference type="PROSITE" id="PS50949">
    <property type="entry name" value="HTH_GNTR"/>
    <property type="match status" value="1"/>
</dbReference>
<keyword evidence="3" id="KW-0804">Transcription</keyword>
<proteinExistence type="predicted"/>
<dbReference type="PANTHER" id="PTHR44846:SF1">
    <property type="entry name" value="MANNOSYL-D-GLYCERATE TRANSPORT_METABOLISM SYSTEM REPRESSOR MNGR-RELATED"/>
    <property type="match status" value="1"/>
</dbReference>
<evidence type="ECO:0000256" key="2">
    <source>
        <dbReference type="ARBA" id="ARBA00023125"/>
    </source>
</evidence>
<comment type="caution">
    <text evidence="5">The sequence shown here is derived from an EMBL/GenBank/DDBJ whole genome shotgun (WGS) entry which is preliminary data.</text>
</comment>
<dbReference type="SUPFAM" id="SSF64288">
    <property type="entry name" value="Chorismate lyase-like"/>
    <property type="match status" value="1"/>
</dbReference>
<dbReference type="Proteomes" id="UP000194606">
    <property type="component" value="Unassembled WGS sequence"/>
</dbReference>
<reference evidence="5 6" key="1">
    <citation type="submission" date="2017-02" db="EMBL/GenBank/DDBJ databases">
        <authorList>
            <person name="Peterson S.W."/>
        </authorList>
    </citation>
    <scope>NUCLEOTIDE SEQUENCE [LARGE SCALE GENOMIC DNA]</scope>
    <source>
        <strain evidence="5">159469</strain>
    </source>
</reference>
<dbReference type="PRINTS" id="PR00035">
    <property type="entry name" value="HTHGNTR"/>
</dbReference>
<organism evidence="5 6">
    <name type="scientific">Lactococcus petauri</name>
    <dbReference type="NCBI Taxonomy" id="1940789"/>
    <lineage>
        <taxon>Bacteria</taxon>
        <taxon>Bacillati</taxon>
        <taxon>Bacillota</taxon>
        <taxon>Bacilli</taxon>
        <taxon>Lactobacillales</taxon>
        <taxon>Streptococcaceae</taxon>
        <taxon>Lactococcus</taxon>
    </lineage>
</organism>
<dbReference type="GO" id="GO:0003677">
    <property type="term" value="F:DNA binding"/>
    <property type="evidence" value="ECO:0007669"/>
    <property type="project" value="UniProtKB-KW"/>
</dbReference>
<dbReference type="InterPro" id="IPR036388">
    <property type="entry name" value="WH-like_DNA-bd_sf"/>
</dbReference>
<dbReference type="AlphaFoldDB" id="A0A252CEM1"/>
<evidence type="ECO:0000313" key="5">
    <source>
        <dbReference type="EMBL" id="OUK04799.1"/>
    </source>
</evidence>
<dbReference type="SMART" id="SM00345">
    <property type="entry name" value="HTH_GNTR"/>
    <property type="match status" value="1"/>
</dbReference>
<accession>A0A252CEM1</accession>
<dbReference type="GO" id="GO:0003700">
    <property type="term" value="F:DNA-binding transcription factor activity"/>
    <property type="evidence" value="ECO:0007669"/>
    <property type="project" value="InterPro"/>
</dbReference>
<evidence type="ECO:0000256" key="1">
    <source>
        <dbReference type="ARBA" id="ARBA00023015"/>
    </source>
</evidence>
<dbReference type="SMART" id="SM00866">
    <property type="entry name" value="UTRA"/>
    <property type="match status" value="1"/>
</dbReference>
<dbReference type="InterPro" id="IPR050679">
    <property type="entry name" value="Bact_HTH_transcr_reg"/>
</dbReference>
<dbReference type="SUPFAM" id="SSF46785">
    <property type="entry name" value="Winged helix' DNA-binding domain"/>
    <property type="match status" value="1"/>
</dbReference>
<dbReference type="PANTHER" id="PTHR44846">
    <property type="entry name" value="MANNOSYL-D-GLYCERATE TRANSPORT/METABOLISM SYSTEM REPRESSOR MNGR-RELATED"/>
    <property type="match status" value="1"/>
</dbReference>
<dbReference type="InterPro" id="IPR000524">
    <property type="entry name" value="Tscrpt_reg_HTH_GntR"/>
</dbReference>
<feature type="domain" description="HTH gntR-type" evidence="4">
    <location>
        <begin position="3"/>
        <end position="71"/>
    </location>
</feature>
<dbReference type="GO" id="GO:0045892">
    <property type="term" value="P:negative regulation of DNA-templated transcription"/>
    <property type="evidence" value="ECO:0007669"/>
    <property type="project" value="TreeGrafter"/>
</dbReference>
<dbReference type="Gene3D" id="3.40.1410.10">
    <property type="entry name" value="Chorismate lyase-like"/>
    <property type="match status" value="1"/>
</dbReference>